<evidence type="ECO:0000313" key="1">
    <source>
        <dbReference type="EMBL" id="TKW13488.1"/>
    </source>
</evidence>
<evidence type="ECO:0000313" key="2">
    <source>
        <dbReference type="Proteomes" id="UP000298652"/>
    </source>
</evidence>
<organism evidence="1 2">
    <name type="scientific">Setaria viridis</name>
    <name type="common">Green bristlegrass</name>
    <name type="synonym">Setaria italica subsp. viridis</name>
    <dbReference type="NCBI Taxonomy" id="4556"/>
    <lineage>
        <taxon>Eukaryota</taxon>
        <taxon>Viridiplantae</taxon>
        <taxon>Streptophyta</taxon>
        <taxon>Embryophyta</taxon>
        <taxon>Tracheophyta</taxon>
        <taxon>Spermatophyta</taxon>
        <taxon>Magnoliopsida</taxon>
        <taxon>Liliopsida</taxon>
        <taxon>Poales</taxon>
        <taxon>Poaceae</taxon>
        <taxon>PACMAD clade</taxon>
        <taxon>Panicoideae</taxon>
        <taxon>Panicodae</taxon>
        <taxon>Paniceae</taxon>
        <taxon>Cenchrinae</taxon>
        <taxon>Setaria</taxon>
    </lineage>
</organism>
<proteinExistence type="predicted"/>
<gene>
    <name evidence="1" type="ORF">SEVIR_5G103950v2</name>
</gene>
<dbReference type="AlphaFoldDB" id="A0A4U6UCD7"/>
<reference evidence="1" key="1">
    <citation type="submission" date="2019-03" db="EMBL/GenBank/DDBJ databases">
        <title>WGS assembly of Setaria viridis.</title>
        <authorList>
            <person name="Huang P."/>
            <person name="Jenkins J."/>
            <person name="Grimwood J."/>
            <person name="Barry K."/>
            <person name="Healey A."/>
            <person name="Mamidi S."/>
            <person name="Sreedasyam A."/>
            <person name="Shu S."/>
            <person name="Feldman M."/>
            <person name="Wu J."/>
            <person name="Yu Y."/>
            <person name="Chen C."/>
            <person name="Johnson J."/>
            <person name="Rokhsar D."/>
            <person name="Baxter I."/>
            <person name="Schmutz J."/>
            <person name="Brutnell T."/>
            <person name="Kellogg E."/>
        </authorList>
    </citation>
    <scope>NUCLEOTIDE SEQUENCE [LARGE SCALE GENOMIC DNA]</scope>
</reference>
<dbReference type="Gramene" id="TKW13488">
    <property type="protein sequence ID" value="TKW13488"/>
    <property type="gene ID" value="SEVIR_5G103950v2"/>
</dbReference>
<dbReference type="OMA" id="TIRWITG"/>
<name>A0A4U6UCD7_SETVI</name>
<keyword evidence="2" id="KW-1185">Reference proteome</keyword>
<dbReference type="EMBL" id="CM016556">
    <property type="protein sequence ID" value="TKW13488.1"/>
    <property type="molecule type" value="Genomic_DNA"/>
</dbReference>
<sequence length="138" mass="15732">MDTGMVPVRLLFRKSSTRRLASLSPSSDGTRPWSLLRRMAMTVSPVQELRLAGSSPDKALSLRLSVWRRRRLPMLAGMPPLRPLELRSRVLRKDRLPMAGERTPVSPREGRLSATIRWITGELSVDTTVALLKKRWLY</sequence>
<protein>
    <submittedName>
        <fullName evidence="1">Uncharacterized protein</fullName>
    </submittedName>
</protein>
<accession>A0A4U6UCD7</accession>
<dbReference type="Proteomes" id="UP000298652">
    <property type="component" value="Chromosome 5"/>
</dbReference>